<gene>
    <name evidence="3" type="primary">20352402</name>
    <name evidence="2" type="ORF">GGTG_11944</name>
</gene>
<reference evidence="2" key="2">
    <citation type="submission" date="2010-07" db="EMBL/GenBank/DDBJ databases">
        <authorList>
            <consortium name="The Broad Institute Genome Sequencing Platform"/>
            <consortium name="Broad Institute Genome Sequencing Center for Infectious Disease"/>
            <person name="Ma L.-J."/>
            <person name="Dead R."/>
            <person name="Young S."/>
            <person name="Zeng Q."/>
            <person name="Koehrsen M."/>
            <person name="Alvarado L."/>
            <person name="Berlin A."/>
            <person name="Chapman S.B."/>
            <person name="Chen Z."/>
            <person name="Freedman E."/>
            <person name="Gellesch M."/>
            <person name="Goldberg J."/>
            <person name="Griggs A."/>
            <person name="Gujja S."/>
            <person name="Heilman E.R."/>
            <person name="Heiman D."/>
            <person name="Hepburn T."/>
            <person name="Howarth C."/>
            <person name="Jen D."/>
            <person name="Larson L."/>
            <person name="Mehta T."/>
            <person name="Neiman D."/>
            <person name="Pearson M."/>
            <person name="Roberts A."/>
            <person name="Saif S."/>
            <person name="Shea T."/>
            <person name="Shenoy N."/>
            <person name="Sisk P."/>
            <person name="Stolte C."/>
            <person name="Sykes S."/>
            <person name="Walk T."/>
            <person name="White J."/>
            <person name="Yandava C."/>
            <person name="Haas B."/>
            <person name="Nusbaum C."/>
            <person name="Birren B."/>
        </authorList>
    </citation>
    <scope>NUCLEOTIDE SEQUENCE</scope>
    <source>
        <strain evidence="2">R3-111a-1</strain>
    </source>
</reference>
<keyword evidence="4" id="KW-1185">Reference proteome</keyword>
<dbReference type="GeneID" id="20352402"/>
<dbReference type="AlphaFoldDB" id="J3PEL3"/>
<dbReference type="EMBL" id="GL385401">
    <property type="protein sequence ID" value="EJT70921.1"/>
    <property type="molecule type" value="Genomic_DNA"/>
</dbReference>
<accession>J3PEL3</accession>
<reference evidence="3" key="5">
    <citation type="submission" date="2018-04" db="UniProtKB">
        <authorList>
            <consortium name="EnsemblFungi"/>
        </authorList>
    </citation>
    <scope>IDENTIFICATION</scope>
    <source>
        <strain evidence="3">R3-111a-1</strain>
    </source>
</reference>
<dbReference type="VEuPathDB" id="FungiDB:GGTG_11944"/>
<dbReference type="EnsemblFungi" id="EJT70921">
    <property type="protein sequence ID" value="EJT70921"/>
    <property type="gene ID" value="GGTG_11944"/>
</dbReference>
<reference evidence="3" key="4">
    <citation type="journal article" date="2015" name="G3 (Bethesda)">
        <title>Genome sequences of three phytopathogenic species of the Magnaporthaceae family of fungi.</title>
        <authorList>
            <person name="Okagaki L.H."/>
            <person name="Nunes C.C."/>
            <person name="Sailsbery J."/>
            <person name="Clay B."/>
            <person name="Brown D."/>
            <person name="John T."/>
            <person name="Oh Y."/>
            <person name="Young N."/>
            <person name="Fitzgerald M."/>
            <person name="Haas B.J."/>
            <person name="Zeng Q."/>
            <person name="Young S."/>
            <person name="Adiconis X."/>
            <person name="Fan L."/>
            <person name="Levin J.Z."/>
            <person name="Mitchell T.K."/>
            <person name="Okubara P.A."/>
            <person name="Farman M.L."/>
            <person name="Kohn L.M."/>
            <person name="Birren B."/>
            <person name="Ma L.-J."/>
            <person name="Dean R.A."/>
        </authorList>
    </citation>
    <scope>NUCLEOTIDE SEQUENCE</scope>
    <source>
        <strain evidence="3">R3-111a-1</strain>
    </source>
</reference>
<evidence type="ECO:0000313" key="2">
    <source>
        <dbReference type="EMBL" id="EJT70921.1"/>
    </source>
</evidence>
<name>J3PEL3_GAET3</name>
<reference evidence="4" key="1">
    <citation type="submission" date="2010-07" db="EMBL/GenBank/DDBJ databases">
        <title>The genome sequence of Gaeumannomyces graminis var. tritici strain R3-111a-1.</title>
        <authorList>
            <consortium name="The Broad Institute Genome Sequencing Platform"/>
            <person name="Ma L.-J."/>
            <person name="Dead R."/>
            <person name="Young S."/>
            <person name="Zeng Q."/>
            <person name="Koehrsen M."/>
            <person name="Alvarado L."/>
            <person name="Berlin A."/>
            <person name="Chapman S.B."/>
            <person name="Chen Z."/>
            <person name="Freedman E."/>
            <person name="Gellesch M."/>
            <person name="Goldberg J."/>
            <person name="Griggs A."/>
            <person name="Gujja S."/>
            <person name="Heilman E.R."/>
            <person name="Heiman D."/>
            <person name="Hepburn T."/>
            <person name="Howarth C."/>
            <person name="Jen D."/>
            <person name="Larson L."/>
            <person name="Mehta T."/>
            <person name="Neiman D."/>
            <person name="Pearson M."/>
            <person name="Roberts A."/>
            <person name="Saif S."/>
            <person name="Shea T."/>
            <person name="Shenoy N."/>
            <person name="Sisk P."/>
            <person name="Stolte C."/>
            <person name="Sykes S."/>
            <person name="Walk T."/>
            <person name="White J."/>
            <person name="Yandava C."/>
            <person name="Haas B."/>
            <person name="Nusbaum C."/>
            <person name="Birren B."/>
        </authorList>
    </citation>
    <scope>NUCLEOTIDE SEQUENCE [LARGE SCALE GENOMIC DNA]</scope>
    <source>
        <strain evidence="4">R3-111a-1</strain>
    </source>
</reference>
<organism evidence="2">
    <name type="scientific">Gaeumannomyces tritici (strain R3-111a-1)</name>
    <name type="common">Wheat and barley take-all root rot fungus</name>
    <name type="synonym">Gaeumannomyces graminis var. tritici</name>
    <dbReference type="NCBI Taxonomy" id="644352"/>
    <lineage>
        <taxon>Eukaryota</taxon>
        <taxon>Fungi</taxon>
        <taxon>Dikarya</taxon>
        <taxon>Ascomycota</taxon>
        <taxon>Pezizomycotina</taxon>
        <taxon>Sordariomycetes</taxon>
        <taxon>Sordariomycetidae</taxon>
        <taxon>Magnaporthales</taxon>
        <taxon>Magnaporthaceae</taxon>
        <taxon>Gaeumannomyces</taxon>
    </lineage>
</organism>
<evidence type="ECO:0000313" key="3">
    <source>
        <dbReference type="EnsemblFungi" id="EJT70921"/>
    </source>
</evidence>
<sequence length="110" mass="11874">MAECGTHYRTPVVADECLRTVEGHPGSGRLENMPPVIKTDPPAPRPVRERGMIGGVLCGLPLVVSIVRMQPPFGPHLPGPYLLPGMLLLERNTPFLSVLLLGPAQPTQHL</sequence>
<reference evidence="2" key="3">
    <citation type="submission" date="2010-09" db="EMBL/GenBank/DDBJ databases">
        <title>Annotation of Gaeumannomyces graminis var. tritici R3-111a-1.</title>
        <authorList>
            <consortium name="The Broad Institute Genome Sequencing Platform"/>
            <person name="Ma L.-J."/>
            <person name="Dead R."/>
            <person name="Young S.K."/>
            <person name="Zeng Q."/>
            <person name="Gargeya S."/>
            <person name="Fitzgerald M."/>
            <person name="Haas B."/>
            <person name="Abouelleil A."/>
            <person name="Alvarado L."/>
            <person name="Arachchi H.M."/>
            <person name="Berlin A."/>
            <person name="Brown A."/>
            <person name="Chapman S.B."/>
            <person name="Chen Z."/>
            <person name="Dunbar C."/>
            <person name="Freedman E."/>
            <person name="Gearin G."/>
            <person name="Gellesch M."/>
            <person name="Goldberg J."/>
            <person name="Griggs A."/>
            <person name="Gujja S."/>
            <person name="Heiman D."/>
            <person name="Howarth C."/>
            <person name="Larson L."/>
            <person name="Lui A."/>
            <person name="MacDonald P.J.P."/>
            <person name="Mehta T."/>
            <person name="Montmayeur A."/>
            <person name="Murphy C."/>
            <person name="Neiman D."/>
            <person name="Pearson M."/>
            <person name="Priest M."/>
            <person name="Roberts A."/>
            <person name="Saif S."/>
            <person name="Shea T."/>
            <person name="Shenoy N."/>
            <person name="Sisk P."/>
            <person name="Stolte C."/>
            <person name="Sykes S."/>
            <person name="Yandava C."/>
            <person name="Wortman J."/>
            <person name="Nusbaum C."/>
            <person name="Birren B."/>
        </authorList>
    </citation>
    <scope>NUCLEOTIDE SEQUENCE</scope>
    <source>
        <strain evidence="2">R3-111a-1</strain>
    </source>
</reference>
<evidence type="ECO:0000313" key="4">
    <source>
        <dbReference type="Proteomes" id="UP000006039"/>
    </source>
</evidence>
<dbReference type="HOGENOM" id="CLU_2171250_0_0_1"/>
<dbReference type="RefSeq" id="XP_009228099.1">
    <property type="nucleotide sequence ID" value="XM_009229835.1"/>
</dbReference>
<feature type="region of interest" description="Disordered" evidence="1">
    <location>
        <begin position="24"/>
        <end position="48"/>
    </location>
</feature>
<proteinExistence type="predicted"/>
<dbReference type="Proteomes" id="UP000006039">
    <property type="component" value="Unassembled WGS sequence"/>
</dbReference>
<evidence type="ECO:0000256" key="1">
    <source>
        <dbReference type="SAM" id="MobiDB-lite"/>
    </source>
</evidence>
<protein>
    <submittedName>
        <fullName evidence="2 3">Uncharacterized protein</fullName>
    </submittedName>
</protein>